<gene>
    <name evidence="1" type="ORF">CR513_52319</name>
</gene>
<protein>
    <recommendedName>
        <fullName evidence="3">Retrotransposon gag domain-containing protein</fullName>
    </recommendedName>
</protein>
<feature type="non-terminal residue" evidence="1">
    <location>
        <position position="1"/>
    </location>
</feature>
<evidence type="ECO:0008006" key="3">
    <source>
        <dbReference type="Google" id="ProtNLM"/>
    </source>
</evidence>
<organism evidence="1 2">
    <name type="scientific">Mucuna pruriens</name>
    <name type="common">Velvet bean</name>
    <name type="synonym">Dolichos pruriens</name>
    <dbReference type="NCBI Taxonomy" id="157652"/>
    <lineage>
        <taxon>Eukaryota</taxon>
        <taxon>Viridiplantae</taxon>
        <taxon>Streptophyta</taxon>
        <taxon>Embryophyta</taxon>
        <taxon>Tracheophyta</taxon>
        <taxon>Spermatophyta</taxon>
        <taxon>Magnoliopsida</taxon>
        <taxon>eudicotyledons</taxon>
        <taxon>Gunneridae</taxon>
        <taxon>Pentapetalae</taxon>
        <taxon>rosids</taxon>
        <taxon>fabids</taxon>
        <taxon>Fabales</taxon>
        <taxon>Fabaceae</taxon>
        <taxon>Papilionoideae</taxon>
        <taxon>50 kb inversion clade</taxon>
        <taxon>NPAAA clade</taxon>
        <taxon>indigoferoid/millettioid clade</taxon>
        <taxon>Phaseoleae</taxon>
        <taxon>Mucuna</taxon>
    </lineage>
</organism>
<accession>A0A371ERU2</accession>
<evidence type="ECO:0000313" key="1">
    <source>
        <dbReference type="EMBL" id="RDX68666.1"/>
    </source>
</evidence>
<keyword evidence="2" id="KW-1185">Reference proteome</keyword>
<dbReference type="PANTHER" id="PTHR33223">
    <property type="entry name" value="CCHC-TYPE DOMAIN-CONTAINING PROTEIN"/>
    <property type="match status" value="1"/>
</dbReference>
<dbReference type="EMBL" id="QJKJ01012440">
    <property type="protein sequence ID" value="RDX68666.1"/>
    <property type="molecule type" value="Genomic_DNA"/>
</dbReference>
<evidence type="ECO:0000313" key="2">
    <source>
        <dbReference type="Proteomes" id="UP000257109"/>
    </source>
</evidence>
<dbReference type="AlphaFoldDB" id="A0A371ERU2"/>
<reference evidence="1" key="1">
    <citation type="submission" date="2018-05" db="EMBL/GenBank/DDBJ databases">
        <title>Draft genome of Mucuna pruriens seed.</title>
        <authorList>
            <person name="Nnadi N.E."/>
            <person name="Vos R."/>
            <person name="Hasami M.H."/>
            <person name="Devisetty U.K."/>
            <person name="Aguiy J.C."/>
        </authorList>
    </citation>
    <scope>NUCLEOTIDE SEQUENCE [LARGE SCALE GENOMIC DNA]</scope>
    <source>
        <strain evidence="1">JCA_2017</strain>
    </source>
</reference>
<dbReference type="Proteomes" id="UP000257109">
    <property type="component" value="Unassembled WGS sequence"/>
</dbReference>
<dbReference type="PANTHER" id="PTHR33223:SF10">
    <property type="entry name" value="AMINOTRANSFERASE-LIKE PLANT MOBILE DOMAIN-CONTAINING PROTEIN"/>
    <property type="match status" value="1"/>
</dbReference>
<comment type="caution">
    <text evidence="1">The sequence shown here is derived from an EMBL/GenBank/DDBJ whole genome shotgun (WGS) entry which is preliminary data.</text>
</comment>
<sequence>MKAATKRIERPAQETVSIQAFWRQPFKLVVKSFDDTQDPHAYLQAFQTQMNISRGNDSLSCKLFLGTLKGVAMHWLANLPARTIRSFIDLVILQTKGESLKSYLARFNNATVQVNDQDQKFFVKAFQKGLRASQFSDALALRRPTNMGEIRA</sequence>
<proteinExistence type="predicted"/>
<name>A0A371ERU2_MUCPR</name>